<gene>
    <name evidence="1" type="ORF">DDW44_30935</name>
</gene>
<sequence length="67" mass="7685">MARIVFALNKSLTDEQITAVYDLAEEFEVGVHLWGNTPSLARDSFTWAVEGSFLQIRRFKRALEAMH</sequence>
<dbReference type="EMBL" id="CP029188">
    <property type="protein sequence ID" value="AWI32731.1"/>
    <property type="molecule type" value="Genomic_DNA"/>
</dbReference>
<dbReference type="KEGG" id="stir:DDW44_30935"/>
<proteinExistence type="predicted"/>
<dbReference type="Proteomes" id="UP000244900">
    <property type="component" value="Chromosome"/>
</dbReference>
<dbReference type="RefSeq" id="WP_108908599.1">
    <property type="nucleotide sequence ID" value="NZ_CP029188.1"/>
</dbReference>
<organism evidence="1 2">
    <name type="scientific">Streptomyces tirandamycinicus</name>
    <dbReference type="NCBI Taxonomy" id="2174846"/>
    <lineage>
        <taxon>Bacteria</taxon>
        <taxon>Bacillati</taxon>
        <taxon>Actinomycetota</taxon>
        <taxon>Actinomycetes</taxon>
        <taxon>Kitasatosporales</taxon>
        <taxon>Streptomycetaceae</taxon>
        <taxon>Streptomyces</taxon>
    </lineage>
</organism>
<evidence type="ECO:0000313" key="1">
    <source>
        <dbReference type="EMBL" id="AWI32731.1"/>
    </source>
</evidence>
<evidence type="ECO:0000313" key="2">
    <source>
        <dbReference type="Proteomes" id="UP000244900"/>
    </source>
</evidence>
<name>A0A2S1T263_9ACTN</name>
<keyword evidence="2" id="KW-1185">Reference proteome</keyword>
<reference evidence="1 2" key="1">
    <citation type="submission" date="2018-05" db="EMBL/GenBank/DDBJ databases">
        <title>Complete genome sequence of sponge-derived Streptomyces sp. HNM0039.</title>
        <authorList>
            <person name="Huang X."/>
            <person name="Zhou S."/>
        </authorList>
    </citation>
    <scope>NUCLEOTIDE SEQUENCE [LARGE SCALE GENOMIC DNA]</scope>
    <source>
        <strain evidence="1 2">HNM0039</strain>
    </source>
</reference>
<protein>
    <submittedName>
        <fullName evidence="1">Uncharacterized protein</fullName>
    </submittedName>
</protein>
<dbReference type="OrthoDB" id="5417102at2"/>
<dbReference type="AlphaFoldDB" id="A0A2S1T263"/>
<accession>A0A2S1T263</accession>